<evidence type="ECO:0000313" key="8">
    <source>
        <dbReference type="Proteomes" id="UP000245168"/>
    </source>
</evidence>
<evidence type="ECO:0000256" key="1">
    <source>
        <dbReference type="ARBA" id="ARBA00010641"/>
    </source>
</evidence>
<dbReference type="InterPro" id="IPR036388">
    <property type="entry name" value="WH-like_DNA-bd_sf"/>
</dbReference>
<dbReference type="EMBL" id="QEXV01000003">
    <property type="protein sequence ID" value="PWE17730.1"/>
    <property type="molecule type" value="Genomic_DNA"/>
</dbReference>
<dbReference type="Gene3D" id="1.10.10.10">
    <property type="entry name" value="Winged helix-like DNA-binding domain superfamily/Winged helix DNA-binding domain"/>
    <property type="match status" value="1"/>
</dbReference>
<dbReference type="InterPro" id="IPR013249">
    <property type="entry name" value="RNA_pol_sigma70_r4_t2"/>
</dbReference>
<dbReference type="SUPFAM" id="SSF88946">
    <property type="entry name" value="Sigma2 domain of RNA polymerase sigma factors"/>
    <property type="match status" value="1"/>
</dbReference>
<keyword evidence="4" id="KW-0804">Transcription</keyword>
<gene>
    <name evidence="7" type="ORF">DDZ18_08735</name>
</gene>
<comment type="caution">
    <text evidence="7">The sequence shown here is derived from an EMBL/GenBank/DDBJ whole genome shotgun (WGS) entry which is preliminary data.</text>
</comment>
<protein>
    <submittedName>
        <fullName evidence="7">RNA polymerase subunit sigma</fullName>
    </submittedName>
</protein>
<dbReference type="SUPFAM" id="SSF88659">
    <property type="entry name" value="Sigma3 and sigma4 domains of RNA polymerase sigma factors"/>
    <property type="match status" value="1"/>
</dbReference>
<dbReference type="PANTHER" id="PTHR43133">
    <property type="entry name" value="RNA POLYMERASE ECF-TYPE SIGMA FACTO"/>
    <property type="match status" value="1"/>
</dbReference>
<feature type="domain" description="PhyR sigma2" evidence="6">
    <location>
        <begin position="12"/>
        <end position="63"/>
    </location>
</feature>
<organism evidence="7 8">
    <name type="scientific">Marinicauda salina</name>
    <dbReference type="NCBI Taxonomy" id="2135793"/>
    <lineage>
        <taxon>Bacteria</taxon>
        <taxon>Pseudomonadati</taxon>
        <taxon>Pseudomonadota</taxon>
        <taxon>Alphaproteobacteria</taxon>
        <taxon>Maricaulales</taxon>
        <taxon>Maricaulaceae</taxon>
        <taxon>Marinicauda</taxon>
    </lineage>
</organism>
<dbReference type="InterPro" id="IPR014284">
    <property type="entry name" value="RNA_pol_sigma-70_dom"/>
</dbReference>
<dbReference type="InterPro" id="IPR053866">
    <property type="entry name" value="PhyR_sigma2"/>
</dbReference>
<evidence type="ECO:0000259" key="6">
    <source>
        <dbReference type="Pfam" id="PF22029"/>
    </source>
</evidence>
<evidence type="ECO:0000256" key="3">
    <source>
        <dbReference type="ARBA" id="ARBA00023082"/>
    </source>
</evidence>
<dbReference type="PANTHER" id="PTHR43133:SF25">
    <property type="entry name" value="RNA POLYMERASE SIGMA FACTOR RFAY-RELATED"/>
    <property type="match status" value="1"/>
</dbReference>
<reference evidence="8" key="1">
    <citation type="submission" date="2018-05" db="EMBL/GenBank/DDBJ databases">
        <authorList>
            <person name="Liu B.-T."/>
        </authorList>
    </citation>
    <scope>NUCLEOTIDE SEQUENCE [LARGE SCALE GENOMIC DNA]</scope>
    <source>
        <strain evidence="8">WD6-1</strain>
    </source>
</reference>
<name>A0A2U2BUS3_9PROT</name>
<keyword evidence="2" id="KW-0805">Transcription regulation</keyword>
<dbReference type="Pfam" id="PF08281">
    <property type="entry name" value="Sigma70_r4_2"/>
    <property type="match status" value="1"/>
</dbReference>
<dbReference type="Proteomes" id="UP000245168">
    <property type="component" value="Unassembled WGS sequence"/>
</dbReference>
<evidence type="ECO:0000313" key="7">
    <source>
        <dbReference type="EMBL" id="PWE17730.1"/>
    </source>
</evidence>
<dbReference type="Pfam" id="PF22029">
    <property type="entry name" value="PhyR_sigma2"/>
    <property type="match status" value="1"/>
</dbReference>
<evidence type="ECO:0000259" key="5">
    <source>
        <dbReference type="Pfam" id="PF08281"/>
    </source>
</evidence>
<evidence type="ECO:0000256" key="2">
    <source>
        <dbReference type="ARBA" id="ARBA00023015"/>
    </source>
</evidence>
<proteinExistence type="inferred from homology"/>
<keyword evidence="8" id="KW-1185">Reference proteome</keyword>
<feature type="domain" description="RNA polymerase sigma factor 70 region 4 type 2" evidence="5">
    <location>
        <begin position="105"/>
        <end position="154"/>
    </location>
</feature>
<sequence length="173" mass="19833">MKDRFAERLTGETPHLRRFARSLETDPDAADDLVQACLERAWRKRRLWNPRGSLRSWLFRILHREFLNARRGKGRTAETPPLDEDDMRLATGADQHDHMNCADALDAVAALPPDQRAAVSLVAFEDVSYMEAARILEIPEGTLRSRLARGRRALRDSLVAEEAPRQPQLRRVK</sequence>
<comment type="similarity">
    <text evidence="1">Belongs to the sigma-70 factor family. ECF subfamily.</text>
</comment>
<dbReference type="NCBIfam" id="TIGR02937">
    <property type="entry name" value="sigma70-ECF"/>
    <property type="match status" value="1"/>
</dbReference>
<dbReference type="AlphaFoldDB" id="A0A2U2BUS3"/>
<evidence type="ECO:0000256" key="4">
    <source>
        <dbReference type="ARBA" id="ARBA00023163"/>
    </source>
</evidence>
<dbReference type="GO" id="GO:0006352">
    <property type="term" value="P:DNA-templated transcription initiation"/>
    <property type="evidence" value="ECO:0007669"/>
    <property type="project" value="InterPro"/>
</dbReference>
<dbReference type="GO" id="GO:0003677">
    <property type="term" value="F:DNA binding"/>
    <property type="evidence" value="ECO:0007669"/>
    <property type="project" value="InterPro"/>
</dbReference>
<dbReference type="GO" id="GO:0016987">
    <property type="term" value="F:sigma factor activity"/>
    <property type="evidence" value="ECO:0007669"/>
    <property type="project" value="UniProtKB-KW"/>
</dbReference>
<dbReference type="OrthoDB" id="9803470at2"/>
<dbReference type="InterPro" id="IPR013325">
    <property type="entry name" value="RNA_pol_sigma_r2"/>
</dbReference>
<dbReference type="InterPro" id="IPR013324">
    <property type="entry name" value="RNA_pol_sigma_r3/r4-like"/>
</dbReference>
<dbReference type="InterPro" id="IPR039425">
    <property type="entry name" value="RNA_pol_sigma-70-like"/>
</dbReference>
<keyword evidence="3" id="KW-0731">Sigma factor</keyword>
<dbReference type="Gene3D" id="1.10.1740.10">
    <property type="match status" value="1"/>
</dbReference>
<accession>A0A2U2BUS3</accession>